<keyword evidence="4" id="KW-1185">Reference proteome</keyword>
<dbReference type="RefSeq" id="WP_161859862.1">
    <property type="nucleotide sequence ID" value="NZ_CP047491.1"/>
</dbReference>
<dbReference type="Proteomes" id="UP000464675">
    <property type="component" value="Chromosome"/>
</dbReference>
<gene>
    <name evidence="3" type="ORF">GTQ55_17355</name>
    <name evidence="2" type="ORF">HNQ53_002059</name>
</gene>
<feature type="transmembrane region" description="Helical" evidence="1">
    <location>
        <begin position="383"/>
        <end position="401"/>
    </location>
</feature>
<feature type="transmembrane region" description="Helical" evidence="1">
    <location>
        <begin position="194"/>
        <end position="212"/>
    </location>
</feature>
<accession>A0A6P1TFE8</accession>
<feature type="transmembrane region" description="Helical" evidence="1">
    <location>
        <begin position="218"/>
        <end position="234"/>
    </location>
</feature>
<organism evidence="2 5">
    <name type="scientific">Microbulbifer hydrolyticus</name>
    <dbReference type="NCBI Taxonomy" id="48074"/>
    <lineage>
        <taxon>Bacteria</taxon>
        <taxon>Pseudomonadati</taxon>
        <taxon>Pseudomonadota</taxon>
        <taxon>Gammaproteobacteria</taxon>
        <taxon>Cellvibrionales</taxon>
        <taxon>Microbulbiferaceae</taxon>
        <taxon>Microbulbifer</taxon>
    </lineage>
</organism>
<protein>
    <recommendedName>
        <fullName evidence="6">O-antigen ligase domain-containing protein</fullName>
    </recommendedName>
</protein>
<feature type="transmembrane region" description="Helical" evidence="1">
    <location>
        <begin position="360"/>
        <end position="377"/>
    </location>
</feature>
<evidence type="ECO:0000256" key="1">
    <source>
        <dbReference type="SAM" id="Phobius"/>
    </source>
</evidence>
<dbReference type="AlphaFoldDB" id="A0A6P1TFE8"/>
<evidence type="ECO:0000313" key="2">
    <source>
        <dbReference type="EMBL" id="MBB5211841.1"/>
    </source>
</evidence>
<dbReference type="EMBL" id="CP047491">
    <property type="protein sequence ID" value="QHQ40571.1"/>
    <property type="molecule type" value="Genomic_DNA"/>
</dbReference>
<reference evidence="3 4" key="1">
    <citation type="submission" date="2020-01" db="EMBL/GenBank/DDBJ databases">
        <title>The possibility of degradation of plastic by Microbulbifer hydrolyticus IRE-31.</title>
        <authorList>
            <person name="Liu L."/>
        </authorList>
    </citation>
    <scope>NUCLEOTIDE SEQUENCE [LARGE SCALE GENOMIC DNA]</scope>
    <source>
        <strain evidence="3 4">IRE-31</strain>
    </source>
</reference>
<dbReference type="OrthoDB" id="7595044at2"/>
<feature type="transmembrane region" description="Helical" evidence="1">
    <location>
        <begin position="319"/>
        <end position="340"/>
    </location>
</feature>
<feature type="transmembrane region" description="Helical" evidence="1">
    <location>
        <begin position="85"/>
        <end position="106"/>
    </location>
</feature>
<keyword evidence="1" id="KW-0472">Membrane</keyword>
<dbReference type="PROSITE" id="PS51257">
    <property type="entry name" value="PROKAR_LIPOPROTEIN"/>
    <property type="match status" value="1"/>
</dbReference>
<proteinExistence type="predicted"/>
<dbReference type="Proteomes" id="UP000563601">
    <property type="component" value="Unassembled WGS sequence"/>
</dbReference>
<evidence type="ECO:0000313" key="4">
    <source>
        <dbReference type="Proteomes" id="UP000464675"/>
    </source>
</evidence>
<keyword evidence="1" id="KW-1133">Transmembrane helix</keyword>
<keyword evidence="1" id="KW-0812">Transmembrane</keyword>
<reference evidence="2 5" key="2">
    <citation type="submission" date="2020-08" db="EMBL/GenBank/DDBJ databases">
        <title>Genomic Encyclopedia of Type Strains, Phase IV (KMG-IV): sequencing the most valuable type-strain genomes for metagenomic binning, comparative biology and taxonomic classification.</title>
        <authorList>
            <person name="Goeker M."/>
        </authorList>
    </citation>
    <scope>NUCLEOTIDE SEQUENCE [LARGE SCALE GENOMIC DNA]</scope>
    <source>
        <strain evidence="2 5">DSM 11525</strain>
    </source>
</reference>
<evidence type="ECO:0000313" key="3">
    <source>
        <dbReference type="EMBL" id="QHQ40571.1"/>
    </source>
</evidence>
<feature type="transmembrane region" description="Helical" evidence="1">
    <location>
        <begin position="164"/>
        <end position="187"/>
    </location>
</feature>
<feature type="transmembrane region" description="Helical" evidence="1">
    <location>
        <begin position="241"/>
        <end position="260"/>
    </location>
</feature>
<evidence type="ECO:0008006" key="6">
    <source>
        <dbReference type="Google" id="ProtNLM"/>
    </source>
</evidence>
<name>A0A6P1TFE8_9GAMM</name>
<sequence>MFLPEKVGYTLPLIPNINKENIGIYSALVGCFVVKKVKFRFLANAPGARTLVIVGLLTSTFTVFTNLDPVFTGVRVKPALNPQDVISMTLQMAMFMVPFVLGALLVKNASDGTQVLKLVAIAGIIYSPLMILEVLLSPQLHTWIYGFFPHSFGQQERFGGYRPVVFMGHGLVVAIFAMATLISVATLWKAKQKILLLPNFIYLIYSLFLVIICKSVGAWILGFLGLVIIIFLPARMIGLAAFGIAGCVFLYPILSIFELIPKDSLLELALKFGPDKAGSLAFRFGNEEIMLEHGKDKILFGWGGWDRNRIDGVVTDGYWIIRFTQFGLLGYLVAFGLPMLAVKNGLRSMGRSISSSEKNIMAGFCLLISMILVDQIPNASVSGWIMFIYGAATGFFANRSLSKNSSKAMISERHARMELRSDSETLKDKTTGI</sequence>
<dbReference type="EMBL" id="JACHHR010000002">
    <property type="protein sequence ID" value="MBB5211841.1"/>
    <property type="molecule type" value="Genomic_DNA"/>
</dbReference>
<feature type="transmembrane region" description="Helical" evidence="1">
    <location>
        <begin position="46"/>
        <end position="65"/>
    </location>
</feature>
<evidence type="ECO:0000313" key="5">
    <source>
        <dbReference type="Proteomes" id="UP000563601"/>
    </source>
</evidence>
<feature type="transmembrane region" description="Helical" evidence="1">
    <location>
        <begin position="118"/>
        <end position="144"/>
    </location>
</feature>